<keyword evidence="3 6" id="KW-0645">Protease</keyword>
<dbReference type="PRINTS" id="PR00724">
    <property type="entry name" value="CRBOXYPTASEC"/>
</dbReference>
<gene>
    <name evidence="8" type="ORF">LTR62_001480</name>
</gene>
<evidence type="ECO:0000256" key="1">
    <source>
        <dbReference type="ARBA" id="ARBA00009431"/>
    </source>
</evidence>
<dbReference type="FunFam" id="1.10.287.410:FF:000002">
    <property type="entry name" value="Carboxypeptidase"/>
    <property type="match status" value="1"/>
</dbReference>
<dbReference type="Gene3D" id="3.40.50.1820">
    <property type="entry name" value="alpha/beta hydrolase"/>
    <property type="match status" value="1"/>
</dbReference>
<dbReference type="Proteomes" id="UP001310890">
    <property type="component" value="Unassembled WGS sequence"/>
</dbReference>
<dbReference type="GO" id="GO:0000324">
    <property type="term" value="C:fungal-type vacuole"/>
    <property type="evidence" value="ECO:0007669"/>
    <property type="project" value="TreeGrafter"/>
</dbReference>
<keyword evidence="4 6" id="KW-0378">Hydrolase</keyword>
<dbReference type="PANTHER" id="PTHR11802:SF131">
    <property type="entry name" value="CARBOXYPEPTIDASE"/>
    <property type="match status" value="1"/>
</dbReference>
<dbReference type="InterPro" id="IPR029058">
    <property type="entry name" value="AB_hydrolase_fold"/>
</dbReference>
<evidence type="ECO:0000256" key="4">
    <source>
        <dbReference type="ARBA" id="ARBA00022801"/>
    </source>
</evidence>
<dbReference type="SUPFAM" id="SSF53474">
    <property type="entry name" value="alpha/beta-Hydrolases"/>
    <property type="match status" value="1"/>
</dbReference>
<comment type="caution">
    <text evidence="8">The sequence shown here is derived from an EMBL/GenBank/DDBJ whole genome shotgun (WGS) entry which is preliminary data.</text>
</comment>
<protein>
    <recommendedName>
        <fullName evidence="6">Carboxypeptidase</fullName>
        <ecNumber evidence="6">3.4.16.-</ecNumber>
    </recommendedName>
</protein>
<comment type="similarity">
    <text evidence="1 6">Belongs to the peptidase S10 family.</text>
</comment>
<keyword evidence="2 6" id="KW-0121">Carboxypeptidase</keyword>
<keyword evidence="5" id="KW-0325">Glycoprotein</keyword>
<dbReference type="PROSITE" id="PS00131">
    <property type="entry name" value="CARBOXYPEPT_SER_SER"/>
    <property type="match status" value="1"/>
</dbReference>
<proteinExistence type="inferred from homology"/>
<dbReference type="AlphaFoldDB" id="A0AAN7TSL2"/>
<evidence type="ECO:0000256" key="2">
    <source>
        <dbReference type="ARBA" id="ARBA00022645"/>
    </source>
</evidence>
<evidence type="ECO:0000256" key="5">
    <source>
        <dbReference type="ARBA" id="ARBA00023180"/>
    </source>
</evidence>
<evidence type="ECO:0000256" key="3">
    <source>
        <dbReference type="ARBA" id="ARBA00022670"/>
    </source>
</evidence>
<dbReference type="PROSITE" id="PS51257">
    <property type="entry name" value="PROKAR_LIPOPROTEIN"/>
    <property type="match status" value="1"/>
</dbReference>
<sequence length="531" mass="58150">MRFTNTLTALAATGCASARPERRQVPAEPTGVTTITSPSGAEIRYKQPGRDGVLFFWFFEARENAATAPLTLWLNGGPGSDSLIGLFQELGPCNVTANLTTEVNPYSWSNVSNMLFLSQPIGVGFSYATEEVVDYNSTSGEYTNATGKADANGRISQTDPYRYDTTYLSATGTWEILQGFLANLDTLDNTVQNKTFNLWTESYGGHYGPAFYEYFSEQNNMIKNGTANGTCLYMDTLGIGNGIIDELIQAPYYPEFTQHNTYGIQLVNESIYNFMKWAYYIGGGCRDQVLECAEVDQSTAAGKAVCSQATDFCRGFVEEPYYEYGSRGVYDIRHPYDDPTPPTYFIDYLNTAAVQNALGVDLNYTADSSNQVGKGFSSTGDFVYSSLIADLETILNNGVRVALYYGDADYICNWFGGQAVSLQVNYTHATEFRASDYSPFMVDGVEYGEVRQYGNFSFLRVYESGHEVPFYQPKASLEMFRRVLGNLVLADGSEAVTKNYSSPGIASATHTEPFVPLPTSSGAASSGAAGA</sequence>
<dbReference type="GO" id="GO:0006508">
    <property type="term" value="P:proteolysis"/>
    <property type="evidence" value="ECO:0007669"/>
    <property type="project" value="UniProtKB-KW"/>
</dbReference>
<evidence type="ECO:0000313" key="9">
    <source>
        <dbReference type="Proteomes" id="UP001310890"/>
    </source>
</evidence>
<reference evidence="8" key="1">
    <citation type="submission" date="2023-08" db="EMBL/GenBank/DDBJ databases">
        <title>Black Yeasts Isolated from many extreme environments.</title>
        <authorList>
            <person name="Coleine C."/>
            <person name="Stajich J.E."/>
            <person name="Selbmann L."/>
        </authorList>
    </citation>
    <scope>NUCLEOTIDE SEQUENCE</scope>
    <source>
        <strain evidence="8">CCFEE 5401</strain>
    </source>
</reference>
<dbReference type="InterPro" id="IPR001563">
    <property type="entry name" value="Peptidase_S10"/>
</dbReference>
<dbReference type="PANTHER" id="PTHR11802">
    <property type="entry name" value="SERINE PROTEASE FAMILY S10 SERINE CARBOXYPEPTIDASE"/>
    <property type="match status" value="1"/>
</dbReference>
<accession>A0AAN7TSL2</accession>
<dbReference type="EC" id="3.4.16.-" evidence="6"/>
<organism evidence="8 9">
    <name type="scientific">Meristemomyces frigidus</name>
    <dbReference type="NCBI Taxonomy" id="1508187"/>
    <lineage>
        <taxon>Eukaryota</taxon>
        <taxon>Fungi</taxon>
        <taxon>Dikarya</taxon>
        <taxon>Ascomycota</taxon>
        <taxon>Pezizomycotina</taxon>
        <taxon>Dothideomycetes</taxon>
        <taxon>Dothideomycetidae</taxon>
        <taxon>Mycosphaerellales</taxon>
        <taxon>Teratosphaeriaceae</taxon>
        <taxon>Meristemomyces</taxon>
    </lineage>
</organism>
<dbReference type="InterPro" id="IPR018202">
    <property type="entry name" value="Ser_caboxypep_ser_AS"/>
</dbReference>
<evidence type="ECO:0000313" key="8">
    <source>
        <dbReference type="EMBL" id="KAK5115280.1"/>
    </source>
</evidence>
<evidence type="ECO:0000256" key="6">
    <source>
        <dbReference type="RuleBase" id="RU361156"/>
    </source>
</evidence>
<dbReference type="Pfam" id="PF00450">
    <property type="entry name" value="Peptidase_S10"/>
    <property type="match status" value="1"/>
</dbReference>
<dbReference type="EMBL" id="JAVRRL010000013">
    <property type="protein sequence ID" value="KAK5115280.1"/>
    <property type="molecule type" value="Genomic_DNA"/>
</dbReference>
<dbReference type="GO" id="GO:0004185">
    <property type="term" value="F:serine-type carboxypeptidase activity"/>
    <property type="evidence" value="ECO:0007669"/>
    <property type="project" value="UniProtKB-UniRule"/>
</dbReference>
<name>A0AAN7TSL2_9PEZI</name>
<feature type="compositionally biased region" description="Low complexity" evidence="7">
    <location>
        <begin position="520"/>
        <end position="531"/>
    </location>
</feature>
<evidence type="ECO:0000256" key="7">
    <source>
        <dbReference type="SAM" id="MobiDB-lite"/>
    </source>
</evidence>
<feature type="region of interest" description="Disordered" evidence="7">
    <location>
        <begin position="511"/>
        <end position="531"/>
    </location>
</feature>